<dbReference type="Proteomes" id="UP000028488">
    <property type="component" value="Chromosome"/>
</dbReference>
<evidence type="ECO:0000256" key="6">
    <source>
        <dbReference type="SAM" id="MobiDB-lite"/>
    </source>
</evidence>
<feature type="transmembrane region" description="Helical" evidence="7">
    <location>
        <begin position="285"/>
        <end position="304"/>
    </location>
</feature>
<dbReference type="GO" id="GO:0022857">
    <property type="term" value="F:transmembrane transporter activity"/>
    <property type="evidence" value="ECO:0007669"/>
    <property type="project" value="InterPro"/>
</dbReference>
<feature type="transmembrane region" description="Helical" evidence="7">
    <location>
        <begin position="260"/>
        <end position="278"/>
    </location>
</feature>
<feature type="region of interest" description="Disordered" evidence="6">
    <location>
        <begin position="1"/>
        <end position="21"/>
    </location>
</feature>
<feature type="transmembrane region" description="Helical" evidence="7">
    <location>
        <begin position="34"/>
        <end position="55"/>
    </location>
</feature>
<accession>A0A076EWW1</accession>
<evidence type="ECO:0000256" key="1">
    <source>
        <dbReference type="ARBA" id="ARBA00004651"/>
    </source>
</evidence>
<name>A0A076EWW1_RHOOP</name>
<dbReference type="AlphaFoldDB" id="A0A076EWW1"/>
<feature type="transmembrane region" description="Helical" evidence="7">
    <location>
        <begin position="171"/>
        <end position="200"/>
    </location>
</feature>
<keyword evidence="5 7" id="KW-0472">Membrane</keyword>
<dbReference type="PANTHER" id="PTHR32196:SF72">
    <property type="entry name" value="RIBOSE IMPORT PERMEASE PROTEIN RBSC"/>
    <property type="match status" value="1"/>
</dbReference>
<evidence type="ECO:0000256" key="2">
    <source>
        <dbReference type="ARBA" id="ARBA00022475"/>
    </source>
</evidence>
<dbReference type="RefSeq" id="WP_112298588.1">
    <property type="nucleotide sequence ID" value="NZ_CP008947.1"/>
</dbReference>
<evidence type="ECO:0000256" key="7">
    <source>
        <dbReference type="SAM" id="Phobius"/>
    </source>
</evidence>
<dbReference type="GO" id="GO:0005886">
    <property type="term" value="C:plasma membrane"/>
    <property type="evidence" value="ECO:0007669"/>
    <property type="project" value="UniProtKB-SubCell"/>
</dbReference>
<feature type="transmembrane region" description="Helical" evidence="7">
    <location>
        <begin position="310"/>
        <end position="329"/>
    </location>
</feature>
<dbReference type="eggNOG" id="COG1172">
    <property type="taxonomic scope" value="Bacteria"/>
</dbReference>
<feature type="transmembrane region" description="Helical" evidence="7">
    <location>
        <begin position="229"/>
        <end position="248"/>
    </location>
</feature>
<protein>
    <submittedName>
        <fullName evidence="8">Ribose ABC transporter permease</fullName>
    </submittedName>
</protein>
<evidence type="ECO:0000256" key="3">
    <source>
        <dbReference type="ARBA" id="ARBA00022692"/>
    </source>
</evidence>
<keyword evidence="3 7" id="KW-0812">Transmembrane</keyword>
<sequence>MTTRLPSPTLPAAPHRSPRSNGIRHHVTALADRLGVALALIVLIAVFSAVAPYFLSVDNLFDVARQISVTAILGAGLTFVIMTGGIDLSVGSAVGVTAFVAVALSINGAPAPVALLGALAAGLVIGLINGVLVAGLGLASFIVTLAALTYLRGVTYVGTDGKTLFSTDLGYAVLGHGSILGVPIPVLVMAAVFAGGWYLLNRTVFGRWVRAVGGNAEAARLAGIPVRRVLTTVYVISGICAAVGGIIASARLQSAVPDLGAGYELSAIAAVVLGGTSLMGGRGSLIGTLVGAAIIGVLVNGMTLLDVSTFYQQIIQGAVIVLAVALDRLRIKSSGTQHA</sequence>
<evidence type="ECO:0000256" key="5">
    <source>
        <dbReference type="ARBA" id="ARBA00023136"/>
    </source>
</evidence>
<feature type="transmembrane region" description="Helical" evidence="7">
    <location>
        <begin position="98"/>
        <end position="124"/>
    </location>
</feature>
<evidence type="ECO:0000313" key="8">
    <source>
        <dbReference type="EMBL" id="AII10306.1"/>
    </source>
</evidence>
<keyword evidence="2" id="KW-1003">Cell membrane</keyword>
<dbReference type="PANTHER" id="PTHR32196">
    <property type="entry name" value="ABC TRANSPORTER PERMEASE PROTEIN YPHD-RELATED-RELATED"/>
    <property type="match status" value="1"/>
</dbReference>
<feature type="transmembrane region" description="Helical" evidence="7">
    <location>
        <begin position="131"/>
        <end position="151"/>
    </location>
</feature>
<evidence type="ECO:0000256" key="4">
    <source>
        <dbReference type="ARBA" id="ARBA00022989"/>
    </source>
</evidence>
<dbReference type="InterPro" id="IPR001851">
    <property type="entry name" value="ABC_transp_permease"/>
</dbReference>
<feature type="transmembrane region" description="Helical" evidence="7">
    <location>
        <begin position="67"/>
        <end position="86"/>
    </location>
</feature>
<dbReference type="CDD" id="cd06579">
    <property type="entry name" value="TM_PBP1_transp_AraH_like"/>
    <property type="match status" value="1"/>
</dbReference>
<evidence type="ECO:0000313" key="9">
    <source>
        <dbReference type="Proteomes" id="UP000028488"/>
    </source>
</evidence>
<reference evidence="8 9" key="1">
    <citation type="submission" date="2014-07" db="EMBL/GenBank/DDBJ databases">
        <title>Genome Sequence of Rhodococcus opacus Strain R7, a Biodegrader of Mono- and Polycyclic Aromatic Hydrocarbons.</title>
        <authorList>
            <person name="Di Gennaro P."/>
            <person name="Zampolli J."/>
            <person name="Presti I."/>
            <person name="Cappelletti M."/>
            <person name="D'Ursi P."/>
            <person name="Orro A."/>
            <person name="Mezzelani A."/>
            <person name="Milanesi L."/>
        </authorList>
    </citation>
    <scope>NUCLEOTIDE SEQUENCE [LARGE SCALE GENOMIC DNA]</scope>
    <source>
        <strain evidence="8 9">R7</strain>
    </source>
</reference>
<proteinExistence type="predicted"/>
<comment type="subcellular location">
    <subcellularLocation>
        <location evidence="1">Cell membrane</location>
        <topology evidence="1">Multi-pass membrane protein</topology>
    </subcellularLocation>
</comment>
<dbReference type="Pfam" id="PF02653">
    <property type="entry name" value="BPD_transp_2"/>
    <property type="match status" value="1"/>
</dbReference>
<dbReference type="EMBL" id="CP008947">
    <property type="protein sequence ID" value="AII10306.1"/>
    <property type="molecule type" value="Genomic_DNA"/>
</dbReference>
<keyword evidence="4 7" id="KW-1133">Transmembrane helix</keyword>
<gene>
    <name evidence="8" type="ORF">EP51_38885</name>
</gene>
<organism evidence="8 9">
    <name type="scientific">Rhodococcus opacus</name>
    <name type="common">Nocardia opaca</name>
    <dbReference type="NCBI Taxonomy" id="37919"/>
    <lineage>
        <taxon>Bacteria</taxon>
        <taxon>Bacillati</taxon>
        <taxon>Actinomycetota</taxon>
        <taxon>Actinomycetes</taxon>
        <taxon>Mycobacteriales</taxon>
        <taxon>Nocardiaceae</taxon>
        <taxon>Rhodococcus</taxon>
    </lineage>
</organism>